<reference evidence="1 2" key="1">
    <citation type="submission" date="2011-05" db="EMBL/GenBank/DDBJ databases">
        <title>Whole genome shotgun sequence of Gordonia alkanivorans NBRC 16433.</title>
        <authorList>
            <person name="Hosoyama A."/>
            <person name="Nakamura S."/>
            <person name="Takarada H."/>
            <person name="Tsuchikane K."/>
            <person name="Yamazaki S."/>
            <person name="Fujita N."/>
        </authorList>
    </citation>
    <scope>NUCLEOTIDE SEQUENCE [LARGE SCALE GENOMIC DNA]</scope>
    <source>
        <strain evidence="1 2">NBRC 16433</strain>
    </source>
</reference>
<dbReference type="Proteomes" id="UP000003558">
    <property type="component" value="Unassembled WGS sequence"/>
</dbReference>
<evidence type="ECO:0000313" key="2">
    <source>
        <dbReference type="Proteomes" id="UP000003558"/>
    </source>
</evidence>
<accession>F9W272</accession>
<organism evidence="1 2">
    <name type="scientific">Gordonia alkanivorans NBRC 16433</name>
    <dbReference type="NCBI Taxonomy" id="1027371"/>
    <lineage>
        <taxon>Bacteria</taxon>
        <taxon>Bacillati</taxon>
        <taxon>Actinomycetota</taxon>
        <taxon>Actinomycetes</taxon>
        <taxon>Mycobacteriales</taxon>
        <taxon>Gordoniaceae</taxon>
        <taxon>Gordonia</taxon>
    </lineage>
</organism>
<name>F9W272_9ACTN</name>
<gene>
    <name evidence="1" type="ORF">GOALK_120_00171</name>
</gene>
<comment type="caution">
    <text evidence="1">The sequence shown here is derived from an EMBL/GenBank/DDBJ whole genome shotgun (WGS) entry which is preliminary data.</text>
</comment>
<dbReference type="AlphaFoldDB" id="F9W272"/>
<dbReference type="InterPro" id="IPR017850">
    <property type="entry name" value="Alkaline_phosphatase_core_sf"/>
</dbReference>
<dbReference type="SUPFAM" id="SSF53649">
    <property type="entry name" value="Alkaline phosphatase-like"/>
    <property type="match status" value="1"/>
</dbReference>
<evidence type="ECO:0000313" key="1">
    <source>
        <dbReference type="EMBL" id="GAA14961.1"/>
    </source>
</evidence>
<protein>
    <submittedName>
        <fullName evidence="1">Uncharacterized protein</fullName>
    </submittedName>
</protein>
<proteinExistence type="predicted"/>
<dbReference type="STRING" id="1027371.GOALK_120_00171"/>
<sequence length="271" mass="29959">MFRGRHYGFDDDWQRDGVPTTHILGPWPTIFARLSGRGVVSRVHLGDISTMPGAWTDALVRGATHVIQPRYRWSVIRDAPALIASTTIAEVDDSLRRSVGRPTLIWIHVNLDEHVHYSGYDSSFRTALQSISRAARRWADAGSEVLLHSDHGQTRTTCSNRLAQAWAQVESPVFCESPAGGAGRVRWLYTRPGAAAEVRAILADVDAPGLIVGSRDDLIGILGPVAEVLPDSDAIVLATEREFPLVDRVYRFEHGSLTKSEMVVPLALWHR</sequence>
<dbReference type="eggNOG" id="COG1524">
    <property type="taxonomic scope" value="Bacteria"/>
</dbReference>
<dbReference type="EMBL" id="BACI01000120">
    <property type="protein sequence ID" value="GAA14961.1"/>
    <property type="molecule type" value="Genomic_DNA"/>
</dbReference>